<gene>
    <name evidence="2" type="ORF">KIM372_12670</name>
</gene>
<reference evidence="2 3" key="1">
    <citation type="journal article" date="2023" name="Microbiol. Spectr.">
        <title>Symbiosis of Carpenter Bees with Uncharacterized Lactic Acid Bacteria Showing NAD Auxotrophy.</title>
        <authorList>
            <person name="Kawasaki S."/>
            <person name="Ozawa K."/>
            <person name="Mori T."/>
            <person name="Yamamoto A."/>
            <person name="Ito M."/>
            <person name="Ohkuma M."/>
            <person name="Sakamoto M."/>
            <person name="Matsutani M."/>
        </authorList>
    </citation>
    <scope>NUCLEOTIDE SEQUENCE [LARGE SCALE GENOMIC DNA]</scope>
    <source>
        <strain evidence="2 3">Kim37-2</strain>
    </source>
</reference>
<proteinExistence type="predicted"/>
<keyword evidence="3" id="KW-1185">Reference proteome</keyword>
<protein>
    <submittedName>
        <fullName evidence="2">Uncharacterized protein</fullName>
    </submittedName>
</protein>
<name>A0ABM8B8X5_9BIFI</name>
<accession>A0ABM8B8X5</accession>
<evidence type="ECO:0000256" key="1">
    <source>
        <dbReference type="SAM" id="MobiDB-lite"/>
    </source>
</evidence>
<organism evidence="2 3">
    <name type="scientific">Bombiscardovia nodaiensis</name>
    <dbReference type="NCBI Taxonomy" id="2932181"/>
    <lineage>
        <taxon>Bacteria</taxon>
        <taxon>Bacillati</taxon>
        <taxon>Actinomycetota</taxon>
        <taxon>Actinomycetes</taxon>
        <taxon>Bifidobacteriales</taxon>
        <taxon>Bifidobacteriaceae</taxon>
        <taxon>Bombiscardovia</taxon>
    </lineage>
</organism>
<dbReference type="EMBL" id="AP026798">
    <property type="protein sequence ID" value="BDR53360.1"/>
    <property type="molecule type" value="Genomic_DNA"/>
</dbReference>
<evidence type="ECO:0000313" key="3">
    <source>
        <dbReference type="Proteomes" id="UP001321766"/>
    </source>
</evidence>
<dbReference type="Proteomes" id="UP001321766">
    <property type="component" value="Chromosome"/>
</dbReference>
<feature type="compositionally biased region" description="Basic residues" evidence="1">
    <location>
        <begin position="1"/>
        <end position="13"/>
    </location>
</feature>
<feature type="region of interest" description="Disordered" evidence="1">
    <location>
        <begin position="1"/>
        <end position="20"/>
    </location>
</feature>
<evidence type="ECO:0000313" key="2">
    <source>
        <dbReference type="EMBL" id="BDR53360.1"/>
    </source>
</evidence>
<sequence>MQVARSPKHHRFDRSRANIEAQTQARAYSASLSESTWSLSRSLLPKTSPQFTRSLLAHHAQPRILPPKGPHWTFDARQVRLSYKNANARPDLIGDESALLSTLRA</sequence>